<proteinExistence type="predicted"/>
<dbReference type="Proteomes" id="UP000186808">
    <property type="component" value="Unassembled WGS sequence"/>
</dbReference>
<accession>A0A377GP04</accession>
<reference evidence="1 3" key="1">
    <citation type="submission" date="2017-01" db="EMBL/GenBank/DDBJ databases">
        <authorList>
            <person name="Varghese N."/>
            <person name="Submissions S."/>
        </authorList>
    </citation>
    <scope>NUCLEOTIDE SEQUENCE [LARGE SCALE GENOMIC DNA]</scope>
    <source>
        <strain evidence="1 3">ATCC 33342</strain>
    </source>
</reference>
<evidence type="ECO:0000313" key="1">
    <source>
        <dbReference type="EMBL" id="SIR05779.1"/>
    </source>
</evidence>
<gene>
    <name evidence="2" type="ORF">NCTC11401_03211</name>
    <name evidence="1" type="ORF">SAMN05421777_10613</name>
</gene>
<keyword evidence="3" id="KW-1185">Reference proteome</keyword>
<evidence type="ECO:0000313" key="3">
    <source>
        <dbReference type="Proteomes" id="UP000186808"/>
    </source>
</evidence>
<dbReference type="EMBL" id="UGGV01000001">
    <property type="protein sequence ID" value="STO26354.1"/>
    <property type="molecule type" value="Genomic_DNA"/>
</dbReference>
<name>A0A377GP04_9GAMM</name>
<organism evidence="2 4">
    <name type="scientific">Fluoribacter gormanii</name>
    <dbReference type="NCBI Taxonomy" id="464"/>
    <lineage>
        <taxon>Bacteria</taxon>
        <taxon>Pseudomonadati</taxon>
        <taxon>Pseudomonadota</taxon>
        <taxon>Gammaproteobacteria</taxon>
        <taxon>Legionellales</taxon>
        <taxon>Legionellaceae</taxon>
        <taxon>Fluoribacter</taxon>
    </lineage>
</organism>
<protein>
    <submittedName>
        <fullName evidence="2">Uncharacterized protein</fullName>
    </submittedName>
</protein>
<dbReference type="RefSeq" id="WP_238587913.1">
    <property type="nucleotide sequence ID" value="NZ_CAAAIX010000004.1"/>
</dbReference>
<dbReference type="Proteomes" id="UP000254374">
    <property type="component" value="Unassembled WGS sequence"/>
</dbReference>
<evidence type="ECO:0000313" key="2">
    <source>
        <dbReference type="EMBL" id="STO26354.1"/>
    </source>
</evidence>
<sequence length="47" mass="5475">MSYIELSNYGTSPFEQLMGHAPEILDQWVKLEEIFFKSTIFSSAFLE</sequence>
<evidence type="ECO:0000313" key="4">
    <source>
        <dbReference type="Proteomes" id="UP000254374"/>
    </source>
</evidence>
<dbReference type="EMBL" id="FTNL01000006">
    <property type="protein sequence ID" value="SIR05779.1"/>
    <property type="molecule type" value="Genomic_DNA"/>
</dbReference>
<dbReference type="AlphaFoldDB" id="A0A377GP04"/>
<reference evidence="2 4" key="2">
    <citation type="submission" date="2018-06" db="EMBL/GenBank/DDBJ databases">
        <authorList>
            <consortium name="Pathogen Informatics"/>
            <person name="Doyle S."/>
        </authorList>
    </citation>
    <scope>NUCLEOTIDE SEQUENCE [LARGE SCALE GENOMIC DNA]</scope>
    <source>
        <strain evidence="2 4">NCTC11401</strain>
    </source>
</reference>